<evidence type="ECO:0000313" key="3">
    <source>
        <dbReference type="Proteomes" id="UP000031599"/>
    </source>
</evidence>
<comment type="caution">
    <text evidence="2">The sequence shown here is derived from an EMBL/GenBank/DDBJ whole genome shotgun (WGS) entry which is preliminary data.</text>
</comment>
<evidence type="ECO:0000313" key="2">
    <source>
        <dbReference type="EMBL" id="KIG15778.1"/>
    </source>
</evidence>
<protein>
    <submittedName>
        <fullName evidence="2">Uncharacterized protein</fullName>
    </submittedName>
</protein>
<organism evidence="2 3">
    <name type="scientific">Enhygromyxa salina</name>
    <dbReference type="NCBI Taxonomy" id="215803"/>
    <lineage>
        <taxon>Bacteria</taxon>
        <taxon>Pseudomonadati</taxon>
        <taxon>Myxococcota</taxon>
        <taxon>Polyangia</taxon>
        <taxon>Nannocystales</taxon>
        <taxon>Nannocystaceae</taxon>
        <taxon>Enhygromyxa</taxon>
    </lineage>
</organism>
<dbReference type="EMBL" id="JMCC02000048">
    <property type="protein sequence ID" value="KIG15778.1"/>
    <property type="molecule type" value="Genomic_DNA"/>
</dbReference>
<dbReference type="Proteomes" id="UP000031599">
    <property type="component" value="Unassembled WGS sequence"/>
</dbReference>
<feature type="region of interest" description="Disordered" evidence="1">
    <location>
        <begin position="1"/>
        <end position="51"/>
    </location>
</feature>
<name>A0A0C1ZXF6_9BACT</name>
<sequence>MDNLSDPTLASKREREPEEITPEHASARVEICERDPTTCVTPSRRERERAW</sequence>
<evidence type="ECO:0000256" key="1">
    <source>
        <dbReference type="SAM" id="MobiDB-lite"/>
    </source>
</evidence>
<dbReference type="RefSeq" id="WP_153258366.1">
    <property type="nucleotide sequence ID" value="NZ_JMCC02000048.1"/>
</dbReference>
<accession>A0A0C1ZXF6</accession>
<feature type="compositionally biased region" description="Basic and acidic residues" evidence="1">
    <location>
        <begin position="11"/>
        <end position="36"/>
    </location>
</feature>
<proteinExistence type="predicted"/>
<gene>
    <name evidence="2" type="ORF">DB30_05348</name>
</gene>
<dbReference type="AlphaFoldDB" id="A0A0C1ZXF6"/>
<reference evidence="2 3" key="1">
    <citation type="submission" date="2014-12" db="EMBL/GenBank/DDBJ databases">
        <title>Genome assembly of Enhygromyxa salina DSM 15201.</title>
        <authorList>
            <person name="Sharma G."/>
            <person name="Subramanian S."/>
        </authorList>
    </citation>
    <scope>NUCLEOTIDE SEQUENCE [LARGE SCALE GENOMIC DNA]</scope>
    <source>
        <strain evidence="2 3">DSM 15201</strain>
    </source>
</reference>